<dbReference type="AlphaFoldDB" id="A0A4Y2CHL1"/>
<dbReference type="PANTHER" id="PTHR33327">
    <property type="entry name" value="ENDONUCLEASE"/>
    <property type="match status" value="1"/>
</dbReference>
<keyword evidence="3" id="KW-1185">Reference proteome</keyword>
<evidence type="ECO:0000313" key="3">
    <source>
        <dbReference type="Proteomes" id="UP000499080"/>
    </source>
</evidence>
<proteinExistence type="predicted"/>
<sequence length="259" mass="29450">MHPPQIAFIATPPLPGIPWVPIANSEFTSTTTHCLQLAPDWLLLQLLFHHLRRLRPPAFIPASATDQITMTSLPLKIPSTSWTKVIADWRSPSGLHSRNLVSEEQRLRDLISGMQLGDRKPSRLLLEMRSKTENKISEELLKSLFLQRLPTHVQQIMAISNDKLDRLAEMADGIMAAATDSVAIRAVTTLEEANLLTTLMEISSHLEARSRSHSQESRRRFRPRSASREVGNPAHCWYHQRFKQRAQQCRPPCSFQSEN</sequence>
<comment type="caution">
    <text evidence="2">The sequence shown here is derived from an EMBL/GenBank/DDBJ whole genome shotgun (WGS) entry which is preliminary data.</text>
</comment>
<dbReference type="PANTHER" id="PTHR33327:SF3">
    <property type="entry name" value="RNA-DIRECTED DNA POLYMERASE"/>
    <property type="match status" value="1"/>
</dbReference>
<evidence type="ECO:0000256" key="1">
    <source>
        <dbReference type="SAM" id="MobiDB-lite"/>
    </source>
</evidence>
<evidence type="ECO:0000313" key="2">
    <source>
        <dbReference type="EMBL" id="GBM02805.1"/>
    </source>
</evidence>
<gene>
    <name evidence="2" type="ORF">AVEN_51992_1</name>
</gene>
<feature type="compositionally biased region" description="Basic and acidic residues" evidence="1">
    <location>
        <begin position="206"/>
        <end position="218"/>
    </location>
</feature>
<accession>A0A4Y2CHL1</accession>
<dbReference type="Proteomes" id="UP000499080">
    <property type="component" value="Unassembled WGS sequence"/>
</dbReference>
<reference evidence="2 3" key="1">
    <citation type="journal article" date="2019" name="Sci. Rep.">
        <title>Orb-weaving spider Araneus ventricosus genome elucidates the spidroin gene catalogue.</title>
        <authorList>
            <person name="Kono N."/>
            <person name="Nakamura H."/>
            <person name="Ohtoshi R."/>
            <person name="Moran D.A.P."/>
            <person name="Shinohara A."/>
            <person name="Yoshida Y."/>
            <person name="Fujiwara M."/>
            <person name="Mori M."/>
            <person name="Tomita M."/>
            <person name="Arakawa K."/>
        </authorList>
    </citation>
    <scope>NUCLEOTIDE SEQUENCE [LARGE SCALE GENOMIC DNA]</scope>
</reference>
<dbReference type="EMBL" id="BGPR01000184">
    <property type="protein sequence ID" value="GBM02805.1"/>
    <property type="molecule type" value="Genomic_DNA"/>
</dbReference>
<name>A0A4Y2CHL1_ARAVE</name>
<feature type="region of interest" description="Disordered" evidence="1">
    <location>
        <begin position="206"/>
        <end position="227"/>
    </location>
</feature>
<dbReference type="OrthoDB" id="10257314at2759"/>
<organism evidence="2 3">
    <name type="scientific">Araneus ventricosus</name>
    <name type="common">Orbweaver spider</name>
    <name type="synonym">Epeira ventricosa</name>
    <dbReference type="NCBI Taxonomy" id="182803"/>
    <lineage>
        <taxon>Eukaryota</taxon>
        <taxon>Metazoa</taxon>
        <taxon>Ecdysozoa</taxon>
        <taxon>Arthropoda</taxon>
        <taxon>Chelicerata</taxon>
        <taxon>Arachnida</taxon>
        <taxon>Araneae</taxon>
        <taxon>Araneomorphae</taxon>
        <taxon>Entelegynae</taxon>
        <taxon>Araneoidea</taxon>
        <taxon>Araneidae</taxon>
        <taxon>Araneus</taxon>
    </lineage>
</organism>
<protein>
    <submittedName>
        <fullName evidence="2">Uncharacterized protein</fullName>
    </submittedName>
</protein>